<dbReference type="STRING" id="426757.SAMN04488127_1807"/>
<proteinExistence type="predicted"/>
<keyword evidence="1" id="KW-0472">Membrane</keyword>
<protein>
    <submittedName>
        <fullName evidence="2">Uncharacterized protein</fullName>
    </submittedName>
</protein>
<sequence length="62" mass="7497">MKRKARIFIIFSILLFLFFVVYDWVQFGSVNWISNLMKSVFILAFVRVATWLWDSPHKNKEV</sequence>
<dbReference type="Proteomes" id="UP000199200">
    <property type="component" value="Unassembled WGS sequence"/>
</dbReference>
<name>A0A1H6YT96_9BACL</name>
<reference evidence="3" key="1">
    <citation type="submission" date="2016-10" db="EMBL/GenBank/DDBJ databases">
        <authorList>
            <person name="Varghese N."/>
            <person name="Submissions S."/>
        </authorList>
    </citation>
    <scope>NUCLEOTIDE SEQUENCE [LARGE SCALE GENOMIC DNA]</scope>
    <source>
        <strain evidence="3">CGMCC 1.6763</strain>
    </source>
</reference>
<organism evidence="2 3">
    <name type="scientific">Bhargavaea ginsengi</name>
    <dbReference type="NCBI Taxonomy" id="426757"/>
    <lineage>
        <taxon>Bacteria</taxon>
        <taxon>Bacillati</taxon>
        <taxon>Bacillota</taxon>
        <taxon>Bacilli</taxon>
        <taxon>Bacillales</taxon>
        <taxon>Caryophanaceae</taxon>
        <taxon>Bhargavaea</taxon>
    </lineage>
</organism>
<keyword evidence="1" id="KW-1133">Transmembrane helix</keyword>
<dbReference type="AlphaFoldDB" id="A0A1H6YT96"/>
<evidence type="ECO:0000313" key="3">
    <source>
        <dbReference type="Proteomes" id="UP000199200"/>
    </source>
</evidence>
<keyword evidence="1" id="KW-0812">Transmembrane</keyword>
<keyword evidence="3" id="KW-1185">Reference proteome</keyword>
<gene>
    <name evidence="2" type="ORF">SAMN04488127_1807</name>
</gene>
<dbReference type="EMBL" id="FNZF01000003">
    <property type="protein sequence ID" value="SEJ44501.1"/>
    <property type="molecule type" value="Genomic_DNA"/>
</dbReference>
<feature type="transmembrane region" description="Helical" evidence="1">
    <location>
        <begin position="7"/>
        <end position="25"/>
    </location>
</feature>
<evidence type="ECO:0000313" key="2">
    <source>
        <dbReference type="EMBL" id="SEJ44501.1"/>
    </source>
</evidence>
<evidence type="ECO:0000256" key="1">
    <source>
        <dbReference type="SAM" id="Phobius"/>
    </source>
</evidence>
<accession>A0A1H6YT96</accession>